<organism evidence="2">
    <name type="scientific">Myoviridae sp. cte0p10</name>
    <dbReference type="NCBI Taxonomy" id="2826674"/>
    <lineage>
        <taxon>Viruses</taxon>
        <taxon>Duplodnaviria</taxon>
        <taxon>Heunggongvirae</taxon>
        <taxon>Uroviricota</taxon>
        <taxon>Caudoviricetes</taxon>
    </lineage>
</organism>
<accession>A0A8S5NFS6</accession>
<dbReference type="InterPro" id="IPR036812">
    <property type="entry name" value="NAD(P)_OxRdtase_dom_sf"/>
</dbReference>
<dbReference type="InterPro" id="IPR023210">
    <property type="entry name" value="NADP_OxRdtase_dom"/>
</dbReference>
<evidence type="ECO:0000259" key="1">
    <source>
        <dbReference type="Pfam" id="PF00248"/>
    </source>
</evidence>
<sequence length="117" mass="13484">MQQKVQWLGNLYIILGQQIELICIFVHYKKLYNAMLTFIDNEEFHELNVVLKQLADKYHVSKNAIAVAWILKHPAKMQVLLGTMNPQHIIDSAQGSEITLTNQEWYDIYLAAGNSLP</sequence>
<dbReference type="SUPFAM" id="SSF51430">
    <property type="entry name" value="NAD(P)-linked oxidoreductase"/>
    <property type="match status" value="1"/>
</dbReference>
<dbReference type="Gene3D" id="3.20.20.100">
    <property type="entry name" value="NADP-dependent oxidoreductase domain"/>
    <property type="match status" value="1"/>
</dbReference>
<evidence type="ECO:0000313" key="2">
    <source>
        <dbReference type="EMBL" id="DAD93236.1"/>
    </source>
</evidence>
<dbReference type="EMBL" id="BK015156">
    <property type="protein sequence ID" value="DAD93236.1"/>
    <property type="molecule type" value="Genomic_DNA"/>
</dbReference>
<protein>
    <submittedName>
        <fullName evidence="2">Putative oxidoreductase</fullName>
    </submittedName>
</protein>
<dbReference type="Pfam" id="PF00248">
    <property type="entry name" value="Aldo_ket_red"/>
    <property type="match status" value="1"/>
</dbReference>
<feature type="domain" description="NADP-dependent oxidoreductase" evidence="1">
    <location>
        <begin position="41"/>
        <end position="108"/>
    </location>
</feature>
<reference evidence="2" key="1">
    <citation type="journal article" date="2021" name="Proc. Natl. Acad. Sci. U.S.A.">
        <title>A Catalog of Tens of Thousands of Viruses from Human Metagenomes Reveals Hidden Associations with Chronic Diseases.</title>
        <authorList>
            <person name="Tisza M.J."/>
            <person name="Buck C.B."/>
        </authorList>
    </citation>
    <scope>NUCLEOTIDE SEQUENCE</scope>
    <source>
        <strain evidence="2">Cte0p10</strain>
    </source>
</reference>
<name>A0A8S5NFS6_9CAUD</name>
<proteinExistence type="predicted"/>